<dbReference type="AlphaFoldDB" id="A0A074VZB5"/>
<comment type="subcellular location">
    <subcellularLocation>
        <location evidence="1">Membrane</location>
        <topology evidence="1">Multi-pass membrane protein</topology>
    </subcellularLocation>
</comment>
<protein>
    <recommendedName>
        <fullName evidence="7">Rhodopsin domain-containing protein</fullName>
    </recommendedName>
</protein>
<feature type="non-terminal residue" evidence="8">
    <location>
        <position position="269"/>
    </location>
</feature>
<proteinExistence type="inferred from homology"/>
<sequence length="269" mass="29581">ATLTVVWVLTGFSCTMVVARAITKAIRASAILVEDYLMLVSMILAILFGVFTSLLCSLPLGRLQPGLSSYPAPQFARALYISHALGFMAPLFGRISFCLYMLRILDISLLTKLAMRALIVLQLVVNLMMTVLVFTQCGSFEALWKHGLKPGVPSCIRHDVLRVIALSVVTFNALTDLYMTILPTVVVWKIQAMTARKKCGIAVVLGLSFFATIASICKIYYVNALYTTQYVLPIAERLMIVMGAEINTLIIAASLPILGPLFLHRFSRA</sequence>
<dbReference type="Proteomes" id="UP000030672">
    <property type="component" value="Unassembled WGS sequence"/>
</dbReference>
<gene>
    <name evidence="8" type="ORF">M437DRAFT_27638</name>
</gene>
<comment type="similarity">
    <text evidence="5">Belongs to the SAT4 family.</text>
</comment>
<dbReference type="HOGENOM" id="CLU_064970_0_0_1"/>
<dbReference type="STRING" id="1043003.A0A074VZB5"/>
<keyword evidence="4 6" id="KW-0472">Membrane</keyword>
<evidence type="ECO:0000256" key="5">
    <source>
        <dbReference type="ARBA" id="ARBA00038359"/>
    </source>
</evidence>
<evidence type="ECO:0000256" key="3">
    <source>
        <dbReference type="ARBA" id="ARBA00022989"/>
    </source>
</evidence>
<evidence type="ECO:0000313" key="8">
    <source>
        <dbReference type="EMBL" id="KEQ66135.1"/>
    </source>
</evidence>
<feature type="transmembrane region" description="Helical" evidence="6">
    <location>
        <begin position="164"/>
        <end position="188"/>
    </location>
</feature>
<dbReference type="Pfam" id="PF20684">
    <property type="entry name" value="Fung_rhodopsin"/>
    <property type="match status" value="1"/>
</dbReference>
<feature type="transmembrane region" description="Helical" evidence="6">
    <location>
        <begin position="241"/>
        <end position="263"/>
    </location>
</feature>
<dbReference type="GeneID" id="63912495"/>
<feature type="transmembrane region" description="Helical" evidence="6">
    <location>
        <begin position="6"/>
        <end position="23"/>
    </location>
</feature>
<evidence type="ECO:0000256" key="1">
    <source>
        <dbReference type="ARBA" id="ARBA00004141"/>
    </source>
</evidence>
<keyword evidence="9" id="KW-1185">Reference proteome</keyword>
<feature type="transmembrane region" description="Helical" evidence="6">
    <location>
        <begin position="200"/>
        <end position="221"/>
    </location>
</feature>
<feature type="transmembrane region" description="Helical" evidence="6">
    <location>
        <begin position="35"/>
        <end position="60"/>
    </location>
</feature>
<evidence type="ECO:0000256" key="4">
    <source>
        <dbReference type="ARBA" id="ARBA00023136"/>
    </source>
</evidence>
<reference evidence="8 9" key="1">
    <citation type="journal article" date="2014" name="BMC Genomics">
        <title>Genome sequencing of four Aureobasidium pullulans varieties: biotechnological potential, stress tolerance, and description of new species.</title>
        <authorList>
            <person name="Gostin Ar C."/>
            <person name="Ohm R.A."/>
            <person name="Kogej T."/>
            <person name="Sonjak S."/>
            <person name="Turk M."/>
            <person name="Zajc J."/>
            <person name="Zalar P."/>
            <person name="Grube M."/>
            <person name="Sun H."/>
            <person name="Han J."/>
            <person name="Sharma A."/>
            <person name="Chiniquy J."/>
            <person name="Ngan C.Y."/>
            <person name="Lipzen A."/>
            <person name="Barry K."/>
            <person name="Grigoriev I.V."/>
            <person name="Gunde-Cimerman N."/>
        </authorList>
    </citation>
    <scope>NUCLEOTIDE SEQUENCE [LARGE SCALE GENOMIC DNA]</scope>
    <source>
        <strain evidence="8 9">CBS 110374</strain>
    </source>
</reference>
<evidence type="ECO:0000256" key="2">
    <source>
        <dbReference type="ARBA" id="ARBA00022692"/>
    </source>
</evidence>
<accession>A0A074VZB5</accession>
<keyword evidence="3 6" id="KW-1133">Transmembrane helix</keyword>
<evidence type="ECO:0000259" key="7">
    <source>
        <dbReference type="Pfam" id="PF20684"/>
    </source>
</evidence>
<feature type="transmembrane region" description="Helical" evidence="6">
    <location>
        <begin position="80"/>
        <end position="102"/>
    </location>
</feature>
<evidence type="ECO:0000256" key="6">
    <source>
        <dbReference type="SAM" id="Phobius"/>
    </source>
</evidence>
<dbReference type="PANTHER" id="PTHR33048">
    <property type="entry name" value="PTH11-LIKE INTEGRAL MEMBRANE PROTEIN (AFU_ORTHOLOGUE AFUA_5G11245)"/>
    <property type="match status" value="1"/>
</dbReference>
<dbReference type="GO" id="GO:0016020">
    <property type="term" value="C:membrane"/>
    <property type="evidence" value="ECO:0007669"/>
    <property type="project" value="UniProtKB-SubCell"/>
</dbReference>
<feature type="non-terminal residue" evidence="8">
    <location>
        <position position="1"/>
    </location>
</feature>
<dbReference type="RefSeq" id="XP_040883158.1">
    <property type="nucleotide sequence ID" value="XM_041019122.1"/>
</dbReference>
<name>A0A074VZB5_AURM1</name>
<feature type="transmembrane region" description="Helical" evidence="6">
    <location>
        <begin position="123"/>
        <end position="144"/>
    </location>
</feature>
<feature type="domain" description="Rhodopsin" evidence="7">
    <location>
        <begin position="19"/>
        <end position="262"/>
    </location>
</feature>
<organism evidence="8 9">
    <name type="scientific">Aureobasidium melanogenum (strain CBS 110374)</name>
    <name type="common">Aureobasidium pullulans var. melanogenum</name>
    <dbReference type="NCBI Taxonomy" id="1043003"/>
    <lineage>
        <taxon>Eukaryota</taxon>
        <taxon>Fungi</taxon>
        <taxon>Dikarya</taxon>
        <taxon>Ascomycota</taxon>
        <taxon>Pezizomycotina</taxon>
        <taxon>Dothideomycetes</taxon>
        <taxon>Dothideomycetidae</taxon>
        <taxon>Dothideales</taxon>
        <taxon>Saccotheciaceae</taxon>
        <taxon>Aureobasidium</taxon>
    </lineage>
</organism>
<dbReference type="EMBL" id="KL584826">
    <property type="protein sequence ID" value="KEQ66135.1"/>
    <property type="molecule type" value="Genomic_DNA"/>
</dbReference>
<keyword evidence="2 6" id="KW-0812">Transmembrane</keyword>
<dbReference type="InterPro" id="IPR049326">
    <property type="entry name" value="Rhodopsin_dom_fungi"/>
</dbReference>
<dbReference type="InterPro" id="IPR052337">
    <property type="entry name" value="SAT4-like"/>
</dbReference>
<evidence type="ECO:0000313" key="9">
    <source>
        <dbReference type="Proteomes" id="UP000030672"/>
    </source>
</evidence>
<dbReference type="PANTHER" id="PTHR33048:SF155">
    <property type="entry name" value="INTEGRAL MEMBRANE PROTEIN"/>
    <property type="match status" value="1"/>
</dbReference>